<evidence type="ECO:0008006" key="4">
    <source>
        <dbReference type="Google" id="ProtNLM"/>
    </source>
</evidence>
<dbReference type="EMBL" id="BOPG01000063">
    <property type="protein sequence ID" value="GIJ61145.1"/>
    <property type="molecule type" value="Genomic_DNA"/>
</dbReference>
<organism evidence="2 3">
    <name type="scientific">Virgisporangium aurantiacum</name>
    <dbReference type="NCBI Taxonomy" id="175570"/>
    <lineage>
        <taxon>Bacteria</taxon>
        <taxon>Bacillati</taxon>
        <taxon>Actinomycetota</taxon>
        <taxon>Actinomycetes</taxon>
        <taxon>Micromonosporales</taxon>
        <taxon>Micromonosporaceae</taxon>
        <taxon>Virgisporangium</taxon>
    </lineage>
</organism>
<gene>
    <name evidence="2" type="ORF">Vau01_086610</name>
</gene>
<dbReference type="Proteomes" id="UP000612585">
    <property type="component" value="Unassembled WGS sequence"/>
</dbReference>
<accession>A0A8J3ZGF6</accession>
<sequence>MDPITLGLLVLGCTGVLILAASLIFGELLHVDVHADHADLGHDDSGPFSIPVLAAFVGAFGFVGAIGHSVAGGADDGTGVVPLAAAVVAGLAGAIPTAWLTIRLSRSLAGMPTDATLTASALVAQTGVVVTPIGAGTFGEVQVNVGGQPLKLYAKSDRPLRLGTAVLVVEALTESSVIVEEYGSF</sequence>
<feature type="transmembrane region" description="Helical" evidence="1">
    <location>
        <begin position="83"/>
        <end position="102"/>
    </location>
</feature>
<keyword evidence="1" id="KW-1133">Transmembrane helix</keyword>
<feature type="transmembrane region" description="Helical" evidence="1">
    <location>
        <begin position="6"/>
        <end position="29"/>
    </location>
</feature>
<feature type="transmembrane region" description="Helical" evidence="1">
    <location>
        <begin position="50"/>
        <end position="71"/>
    </location>
</feature>
<dbReference type="AlphaFoldDB" id="A0A8J3ZGF6"/>
<evidence type="ECO:0000256" key="1">
    <source>
        <dbReference type="SAM" id="Phobius"/>
    </source>
</evidence>
<keyword evidence="3" id="KW-1185">Reference proteome</keyword>
<name>A0A8J3ZGF6_9ACTN</name>
<keyword evidence="1" id="KW-0472">Membrane</keyword>
<proteinExistence type="predicted"/>
<dbReference type="InterPro" id="IPR012340">
    <property type="entry name" value="NA-bd_OB-fold"/>
</dbReference>
<protein>
    <recommendedName>
        <fullName evidence="4">NfeD-like C-terminal, partner-binding</fullName>
    </recommendedName>
</protein>
<dbReference type="Gene3D" id="2.40.50.140">
    <property type="entry name" value="Nucleic acid-binding proteins"/>
    <property type="match status" value="1"/>
</dbReference>
<evidence type="ECO:0000313" key="2">
    <source>
        <dbReference type="EMBL" id="GIJ61145.1"/>
    </source>
</evidence>
<comment type="caution">
    <text evidence="2">The sequence shown here is derived from an EMBL/GenBank/DDBJ whole genome shotgun (WGS) entry which is preliminary data.</text>
</comment>
<keyword evidence="1" id="KW-0812">Transmembrane</keyword>
<evidence type="ECO:0000313" key="3">
    <source>
        <dbReference type="Proteomes" id="UP000612585"/>
    </source>
</evidence>
<reference evidence="2" key="1">
    <citation type="submission" date="2021-01" db="EMBL/GenBank/DDBJ databases">
        <title>Whole genome shotgun sequence of Virgisporangium aurantiacum NBRC 16421.</title>
        <authorList>
            <person name="Komaki H."/>
            <person name="Tamura T."/>
        </authorList>
    </citation>
    <scope>NUCLEOTIDE SEQUENCE</scope>
    <source>
        <strain evidence="2">NBRC 16421</strain>
    </source>
</reference>
<dbReference type="RefSeq" id="WP_204005905.1">
    <property type="nucleotide sequence ID" value="NZ_BOPG01000063.1"/>
</dbReference>